<dbReference type="Proteomes" id="UP000765509">
    <property type="component" value="Unassembled WGS sequence"/>
</dbReference>
<accession>A0A9Q3CUE0</accession>
<dbReference type="AlphaFoldDB" id="A0A9Q3CUE0"/>
<organism evidence="1 2">
    <name type="scientific">Austropuccinia psidii MF-1</name>
    <dbReference type="NCBI Taxonomy" id="1389203"/>
    <lineage>
        <taxon>Eukaryota</taxon>
        <taxon>Fungi</taxon>
        <taxon>Dikarya</taxon>
        <taxon>Basidiomycota</taxon>
        <taxon>Pucciniomycotina</taxon>
        <taxon>Pucciniomycetes</taxon>
        <taxon>Pucciniales</taxon>
        <taxon>Sphaerophragmiaceae</taxon>
        <taxon>Austropuccinia</taxon>
    </lineage>
</organism>
<gene>
    <name evidence="1" type="ORF">O181_028728</name>
</gene>
<keyword evidence="2" id="KW-1185">Reference proteome</keyword>
<sequence length="142" mass="16743">MKNHQLLTQIQGELQHAVKCRCNQNHTLDEISNTFHDVRKRTKIGKFTPYRSSNFKEKQPFRVEFKDKPKERVAEVAKKNNSCHNCGSTDHYSKNGPKAKKKSIPLGMSLRRNLQQRNLTQTLWWMPSENNLMKSRTQEKDF</sequence>
<reference evidence="1" key="1">
    <citation type="submission" date="2021-03" db="EMBL/GenBank/DDBJ databases">
        <title>Draft genome sequence of rust myrtle Austropuccinia psidii MF-1, a brazilian biotype.</title>
        <authorList>
            <person name="Quecine M.C."/>
            <person name="Pachon D.M.R."/>
            <person name="Bonatelli M.L."/>
            <person name="Correr F.H."/>
            <person name="Franceschini L.M."/>
            <person name="Leite T.F."/>
            <person name="Margarido G.R.A."/>
            <person name="Almeida C.A."/>
            <person name="Ferrarezi J.A."/>
            <person name="Labate C.A."/>
        </authorList>
    </citation>
    <scope>NUCLEOTIDE SEQUENCE</scope>
    <source>
        <strain evidence="1">MF-1</strain>
    </source>
</reference>
<name>A0A9Q3CUE0_9BASI</name>
<evidence type="ECO:0000313" key="2">
    <source>
        <dbReference type="Proteomes" id="UP000765509"/>
    </source>
</evidence>
<dbReference type="EMBL" id="AVOT02009886">
    <property type="protein sequence ID" value="MBW0489013.1"/>
    <property type="molecule type" value="Genomic_DNA"/>
</dbReference>
<evidence type="ECO:0000313" key="1">
    <source>
        <dbReference type="EMBL" id="MBW0489013.1"/>
    </source>
</evidence>
<protein>
    <submittedName>
        <fullName evidence="1">Uncharacterized protein</fullName>
    </submittedName>
</protein>
<comment type="caution">
    <text evidence="1">The sequence shown here is derived from an EMBL/GenBank/DDBJ whole genome shotgun (WGS) entry which is preliminary data.</text>
</comment>
<proteinExistence type="predicted"/>
<dbReference type="Gene3D" id="4.10.60.10">
    <property type="entry name" value="Zinc finger, CCHC-type"/>
    <property type="match status" value="1"/>
</dbReference>